<gene>
    <name evidence="2" type="ORF">HaLaN_22811</name>
</gene>
<evidence type="ECO:0000313" key="3">
    <source>
        <dbReference type="Proteomes" id="UP000485058"/>
    </source>
</evidence>
<dbReference type="EMBL" id="BLLF01002672">
    <property type="protein sequence ID" value="GFH24931.1"/>
    <property type="molecule type" value="Genomic_DNA"/>
</dbReference>
<dbReference type="AlphaFoldDB" id="A0A699ZRH6"/>
<keyword evidence="1" id="KW-0472">Membrane</keyword>
<name>A0A699ZRH6_HAELA</name>
<accession>A0A699ZRH6</accession>
<sequence>MQVVTDKFVSRAGTRATGRLASVSSPGRRCKPLRFKSDDEVESTLNDAELRSHIQQLQAAARRDPGGLLKSISSSSPPPSLLTLRKREIWVGRAAMLGVLAACYWEVHLTSHPSILTQLGTIIPVGTLAFGNLVAALAPWSPTYSLKNQRDIAKRPAHPLSQQSGATPKWPQLLGVDGTWGFSKANELLHARLAMLGFAGLCWREASDPALLRVGPLAQVARLLHIPTSTTYFDTCATAFLVFAGVATAVAYLVGRPGPDSLVGDKDVY</sequence>
<reference evidence="2 3" key="1">
    <citation type="submission" date="2020-02" db="EMBL/GenBank/DDBJ databases">
        <title>Draft genome sequence of Haematococcus lacustris strain NIES-144.</title>
        <authorList>
            <person name="Morimoto D."/>
            <person name="Nakagawa S."/>
            <person name="Yoshida T."/>
            <person name="Sawayama S."/>
        </authorList>
    </citation>
    <scope>NUCLEOTIDE SEQUENCE [LARGE SCALE GENOMIC DNA]</scope>
    <source>
        <strain evidence="2 3">NIES-144</strain>
    </source>
</reference>
<feature type="transmembrane region" description="Helical" evidence="1">
    <location>
        <begin position="119"/>
        <end position="140"/>
    </location>
</feature>
<organism evidence="2 3">
    <name type="scientific">Haematococcus lacustris</name>
    <name type="common">Green alga</name>
    <name type="synonym">Haematococcus pluvialis</name>
    <dbReference type="NCBI Taxonomy" id="44745"/>
    <lineage>
        <taxon>Eukaryota</taxon>
        <taxon>Viridiplantae</taxon>
        <taxon>Chlorophyta</taxon>
        <taxon>core chlorophytes</taxon>
        <taxon>Chlorophyceae</taxon>
        <taxon>CS clade</taxon>
        <taxon>Chlamydomonadales</taxon>
        <taxon>Haematococcaceae</taxon>
        <taxon>Haematococcus</taxon>
    </lineage>
</organism>
<proteinExistence type="predicted"/>
<dbReference type="GO" id="GO:0009507">
    <property type="term" value="C:chloroplast"/>
    <property type="evidence" value="ECO:0007669"/>
    <property type="project" value="UniProtKB-SubCell"/>
</dbReference>
<evidence type="ECO:0000313" key="2">
    <source>
        <dbReference type="EMBL" id="GFH24931.1"/>
    </source>
</evidence>
<comment type="caution">
    <text evidence="2">The sequence shown here is derived from an EMBL/GenBank/DDBJ whole genome shotgun (WGS) entry which is preliminary data.</text>
</comment>
<keyword evidence="3" id="KW-1185">Reference proteome</keyword>
<dbReference type="Gene3D" id="1.10.3460.10">
    <property type="entry name" value="Chlorophyll a/b binding protein domain"/>
    <property type="match status" value="1"/>
</dbReference>
<keyword evidence="1" id="KW-0812">Transmembrane</keyword>
<dbReference type="Proteomes" id="UP000485058">
    <property type="component" value="Unassembled WGS sequence"/>
</dbReference>
<feature type="transmembrane region" description="Helical" evidence="1">
    <location>
        <begin position="232"/>
        <end position="254"/>
    </location>
</feature>
<dbReference type="SUPFAM" id="SSF103511">
    <property type="entry name" value="Chlorophyll a-b binding protein"/>
    <property type="match status" value="2"/>
</dbReference>
<feature type="transmembrane region" description="Helical" evidence="1">
    <location>
        <begin position="90"/>
        <end position="107"/>
    </location>
</feature>
<protein>
    <submittedName>
        <fullName evidence="2">Uncharacterized protein</fullName>
    </submittedName>
</protein>
<evidence type="ECO:0000256" key="1">
    <source>
        <dbReference type="SAM" id="Phobius"/>
    </source>
</evidence>
<keyword evidence="1" id="KW-1133">Transmembrane helix</keyword>